<dbReference type="PANTHER" id="PTHR43210">
    <property type="entry name" value="DETHIOBIOTIN SYNTHETASE"/>
    <property type="match status" value="1"/>
</dbReference>
<keyword evidence="7 8" id="KW-0460">Magnesium</keyword>
<dbReference type="FunFam" id="3.40.50.300:FF:000292">
    <property type="entry name" value="ATP-dependent dethiobiotin synthetase BioD"/>
    <property type="match status" value="1"/>
</dbReference>
<feature type="binding site" evidence="8">
    <location>
        <position position="56"/>
    </location>
    <ligand>
        <name>Mg(2+)</name>
        <dbReference type="ChEBI" id="CHEBI:18420"/>
    </ligand>
</feature>
<evidence type="ECO:0000256" key="2">
    <source>
        <dbReference type="ARBA" id="ARBA00022598"/>
    </source>
</evidence>
<evidence type="ECO:0000313" key="10">
    <source>
        <dbReference type="EMBL" id="KRT57290.1"/>
    </source>
</evidence>
<comment type="pathway">
    <text evidence="8">Cofactor biosynthesis; biotin biosynthesis; biotin from 7,8-diaminononanoate: step 1/2.</text>
</comment>
<dbReference type="NCBIfam" id="TIGR00347">
    <property type="entry name" value="bioD"/>
    <property type="match status" value="1"/>
</dbReference>
<sequence length="222" mass="23470">MMRRGFFVTGTDTGCGKTEITLGLMRQMKDCGCRTLGMKPVASGAVPTPAGLRNEDASRIRAESSTAVPYEWVNPYAFEPPIAPHLAAQQAGVSIRLETILQAYQWLAAQGDCTVVEGVGGWRVPLEAGLSVSDLPQALQLPVILVVGLRLGCINHALLSAEAILATGVELVGWVANHVDPDMLIQQENLQSLKALMPAPCVGEVPFLAQPDAAAVSACLTL</sequence>
<evidence type="ECO:0000256" key="4">
    <source>
        <dbReference type="ARBA" id="ARBA00022741"/>
    </source>
</evidence>
<evidence type="ECO:0000256" key="6">
    <source>
        <dbReference type="ARBA" id="ARBA00022840"/>
    </source>
</evidence>
<dbReference type="GO" id="GO:0005524">
    <property type="term" value="F:ATP binding"/>
    <property type="evidence" value="ECO:0007669"/>
    <property type="project" value="UniProtKB-UniRule"/>
</dbReference>
<name>A0A0T5Z305_9GAMM</name>
<evidence type="ECO:0000313" key="12">
    <source>
        <dbReference type="Proteomes" id="UP000051634"/>
    </source>
</evidence>
<dbReference type="PANTHER" id="PTHR43210:SF5">
    <property type="entry name" value="DETHIOBIOTIN SYNTHETASE"/>
    <property type="match status" value="1"/>
</dbReference>
<dbReference type="InterPro" id="IPR004472">
    <property type="entry name" value="DTB_synth_BioD"/>
</dbReference>
<evidence type="ECO:0000256" key="7">
    <source>
        <dbReference type="ARBA" id="ARBA00022842"/>
    </source>
</evidence>
<dbReference type="EC" id="6.3.3.3" evidence="8"/>
<comment type="caution">
    <text evidence="10">The sequence shown here is derived from an EMBL/GenBank/DDBJ whole genome shotgun (WGS) entry which is preliminary data.</text>
</comment>
<keyword evidence="5 8" id="KW-0093">Biotin biosynthesis</keyword>
<gene>
    <name evidence="8" type="primary">bioD</name>
    <name evidence="9" type="ORF">Ga0074115_11515</name>
    <name evidence="10" type="ORF">Ga0076813_11318</name>
</gene>
<feature type="binding site" evidence="8">
    <location>
        <begin position="177"/>
        <end position="178"/>
    </location>
    <ligand>
        <name>ATP</name>
        <dbReference type="ChEBI" id="CHEBI:30616"/>
    </ligand>
</feature>
<feature type="active site" evidence="8">
    <location>
        <position position="39"/>
    </location>
</feature>
<comment type="cofactor">
    <cofactor evidence="8">
        <name>Mg(2+)</name>
        <dbReference type="ChEBI" id="CHEBI:18420"/>
    </cofactor>
</comment>
<dbReference type="Proteomes" id="UP000051634">
    <property type="component" value="Unassembled WGS sequence"/>
</dbReference>
<feature type="binding site" evidence="8">
    <location>
        <position position="56"/>
    </location>
    <ligand>
        <name>ATP</name>
        <dbReference type="ChEBI" id="CHEBI:30616"/>
    </ligand>
</feature>
<proteinExistence type="inferred from homology"/>
<comment type="catalytic activity">
    <reaction evidence="8">
        <text>(7R,8S)-7,8-diammoniononanoate + CO2 + ATP = (4R,5S)-dethiobiotin + ADP + phosphate + 3 H(+)</text>
        <dbReference type="Rhea" id="RHEA:15805"/>
        <dbReference type="ChEBI" id="CHEBI:15378"/>
        <dbReference type="ChEBI" id="CHEBI:16526"/>
        <dbReference type="ChEBI" id="CHEBI:30616"/>
        <dbReference type="ChEBI" id="CHEBI:43474"/>
        <dbReference type="ChEBI" id="CHEBI:149469"/>
        <dbReference type="ChEBI" id="CHEBI:149473"/>
        <dbReference type="ChEBI" id="CHEBI:456216"/>
        <dbReference type="EC" id="6.3.3.3"/>
    </reaction>
</comment>
<dbReference type="GO" id="GO:0004141">
    <property type="term" value="F:dethiobiotin synthase activity"/>
    <property type="evidence" value="ECO:0007669"/>
    <property type="project" value="UniProtKB-UniRule"/>
</dbReference>
<feature type="binding site" evidence="8">
    <location>
        <begin position="117"/>
        <end position="120"/>
    </location>
    <ligand>
        <name>ATP</name>
        <dbReference type="ChEBI" id="CHEBI:30616"/>
    </ligand>
</feature>
<evidence type="ECO:0000313" key="11">
    <source>
        <dbReference type="Proteomes" id="UP000051276"/>
    </source>
</evidence>
<dbReference type="SUPFAM" id="SSF52540">
    <property type="entry name" value="P-loop containing nucleoside triphosphate hydrolases"/>
    <property type="match status" value="1"/>
</dbReference>
<dbReference type="AlphaFoldDB" id="A0A0T5Z305"/>
<keyword evidence="6 8" id="KW-0067">ATP-binding</keyword>
<dbReference type="HAMAP" id="MF_00336">
    <property type="entry name" value="BioD"/>
    <property type="match status" value="1"/>
</dbReference>
<dbReference type="EMBL" id="LDXT01000082">
    <property type="protein sequence ID" value="KRT55192.1"/>
    <property type="molecule type" value="Genomic_DNA"/>
</dbReference>
<keyword evidence="12" id="KW-1185">Reference proteome</keyword>
<comment type="function">
    <text evidence="8">Catalyzes a mechanistically unusual reaction, the ATP-dependent insertion of CO2 between the N7 and N8 nitrogen atoms of 7,8-diaminopelargonic acid (DAPA, also called 7,8-diammoniononanoate) to form a ureido ring.</text>
</comment>
<dbReference type="PATRIC" id="fig|54398.3.peg.2036"/>
<dbReference type="STRING" id="54398.Ga0074115_11515"/>
<accession>A0A0T5Z305</accession>
<dbReference type="Pfam" id="PF13500">
    <property type="entry name" value="AAA_26"/>
    <property type="match status" value="1"/>
</dbReference>
<feature type="binding site" evidence="8">
    <location>
        <position position="43"/>
    </location>
    <ligand>
        <name>substrate</name>
    </ligand>
</feature>
<dbReference type="InterPro" id="IPR027417">
    <property type="entry name" value="P-loop_NTPase"/>
</dbReference>
<comment type="subunit">
    <text evidence="8">Homodimer.</text>
</comment>
<evidence type="ECO:0000256" key="5">
    <source>
        <dbReference type="ARBA" id="ARBA00022756"/>
    </source>
</evidence>
<comment type="similarity">
    <text evidence="8">Belongs to the dethiobiotin synthetase family.</text>
</comment>
<dbReference type="PIRSF" id="PIRSF006755">
    <property type="entry name" value="DTB_synth"/>
    <property type="match status" value="1"/>
</dbReference>
<keyword evidence="2 8" id="KW-0436">Ligase</keyword>
<dbReference type="EMBL" id="LMXI01000563">
    <property type="protein sequence ID" value="KRT57290.1"/>
    <property type="molecule type" value="Genomic_DNA"/>
</dbReference>
<organism evidence="10 11">
    <name type="scientific">endosymbiont of Ridgeia piscesae</name>
    <dbReference type="NCBI Taxonomy" id="54398"/>
    <lineage>
        <taxon>Bacteria</taxon>
        <taxon>Pseudomonadati</taxon>
        <taxon>Pseudomonadota</taxon>
        <taxon>Gammaproteobacteria</taxon>
        <taxon>sulfur-oxidizing symbionts</taxon>
    </lineage>
</organism>
<dbReference type="GO" id="GO:0009102">
    <property type="term" value="P:biotin biosynthetic process"/>
    <property type="evidence" value="ECO:0007669"/>
    <property type="project" value="UniProtKB-UniRule"/>
</dbReference>
<reference evidence="11 12" key="1">
    <citation type="submission" date="2015-11" db="EMBL/GenBank/DDBJ databases">
        <title>The genome of Candidatus Endoriftia persephone in Ridgeia piscesae and population structure of the North Eastern Pacific vestimentiferan symbionts.</title>
        <authorList>
            <person name="Perez M."/>
            <person name="Juniper K.S."/>
        </authorList>
    </citation>
    <scope>NUCLEOTIDE SEQUENCE [LARGE SCALE GENOMIC DNA]</scope>
    <source>
        <strain evidence="10">Ind10</strain>
        <strain evidence="9">Ind11</strain>
    </source>
</reference>
<comment type="caution">
    <text evidence="8">Lacks conserved residue(s) required for the propagation of feature annotation.</text>
</comment>
<feature type="binding site" evidence="8">
    <location>
        <position position="18"/>
    </location>
    <ligand>
        <name>Mg(2+)</name>
        <dbReference type="ChEBI" id="CHEBI:18420"/>
    </ligand>
</feature>
<dbReference type="Proteomes" id="UP000051276">
    <property type="component" value="Unassembled WGS sequence"/>
</dbReference>
<dbReference type="GO" id="GO:0005829">
    <property type="term" value="C:cytosol"/>
    <property type="evidence" value="ECO:0007669"/>
    <property type="project" value="TreeGrafter"/>
</dbReference>
<evidence type="ECO:0000256" key="3">
    <source>
        <dbReference type="ARBA" id="ARBA00022723"/>
    </source>
</evidence>
<dbReference type="UniPathway" id="UPA00078">
    <property type="reaction ID" value="UER00161"/>
</dbReference>
<dbReference type="Gene3D" id="3.40.50.300">
    <property type="entry name" value="P-loop containing nucleotide triphosphate hydrolases"/>
    <property type="match status" value="1"/>
</dbReference>
<keyword evidence="1 8" id="KW-0963">Cytoplasm</keyword>
<dbReference type="GO" id="GO:0000287">
    <property type="term" value="F:magnesium ion binding"/>
    <property type="evidence" value="ECO:0007669"/>
    <property type="project" value="UniProtKB-UniRule"/>
</dbReference>
<keyword evidence="4 8" id="KW-0547">Nucleotide-binding</keyword>
<evidence type="ECO:0000313" key="9">
    <source>
        <dbReference type="EMBL" id="KRT55192.1"/>
    </source>
</evidence>
<evidence type="ECO:0000256" key="8">
    <source>
        <dbReference type="HAMAP-Rule" id="MF_00336"/>
    </source>
</evidence>
<feature type="binding site" evidence="8">
    <location>
        <begin position="206"/>
        <end position="208"/>
    </location>
    <ligand>
        <name>ATP</name>
        <dbReference type="ChEBI" id="CHEBI:30616"/>
    </ligand>
</feature>
<evidence type="ECO:0000256" key="1">
    <source>
        <dbReference type="ARBA" id="ARBA00022490"/>
    </source>
</evidence>
<protein>
    <recommendedName>
        <fullName evidence="8">ATP-dependent dethiobiotin synthetase BioD</fullName>
        <ecNumber evidence="8">6.3.3.3</ecNumber>
    </recommendedName>
    <alternativeName>
        <fullName evidence="8">DTB synthetase</fullName>
        <shortName evidence="8">DTBS</shortName>
    </alternativeName>
    <alternativeName>
        <fullName evidence="8">Dethiobiotin synthase</fullName>
    </alternativeName>
</protein>
<dbReference type="GO" id="GO:0042803">
    <property type="term" value="F:protein homodimerization activity"/>
    <property type="evidence" value="ECO:0007669"/>
    <property type="project" value="UniProtKB-ARBA"/>
</dbReference>
<keyword evidence="3 8" id="KW-0479">Metal-binding</keyword>
<feature type="binding site" evidence="8">
    <location>
        <position position="117"/>
    </location>
    <ligand>
        <name>Mg(2+)</name>
        <dbReference type="ChEBI" id="CHEBI:18420"/>
    </ligand>
</feature>
<dbReference type="CDD" id="cd03109">
    <property type="entry name" value="DTBS"/>
    <property type="match status" value="1"/>
</dbReference>
<dbReference type="OrthoDB" id="9802097at2"/>
<comment type="subcellular location">
    <subcellularLocation>
        <location evidence="8">Cytoplasm</location>
    </subcellularLocation>
</comment>